<evidence type="ECO:0000313" key="3">
    <source>
        <dbReference type="Proteomes" id="UP001152795"/>
    </source>
</evidence>
<dbReference type="InterPro" id="IPR043502">
    <property type="entry name" value="DNA/RNA_pol_sf"/>
</dbReference>
<keyword evidence="3" id="KW-1185">Reference proteome</keyword>
<feature type="region of interest" description="Disordered" evidence="1">
    <location>
        <begin position="95"/>
        <end position="115"/>
    </location>
</feature>
<feature type="region of interest" description="Disordered" evidence="1">
    <location>
        <begin position="159"/>
        <end position="187"/>
    </location>
</feature>
<dbReference type="OrthoDB" id="2426012at2759"/>
<dbReference type="EMBL" id="CACRXK020004317">
    <property type="protein sequence ID" value="CAB4002301.1"/>
    <property type="molecule type" value="Genomic_DNA"/>
</dbReference>
<dbReference type="SUPFAM" id="SSF56672">
    <property type="entry name" value="DNA/RNA polymerases"/>
    <property type="match status" value="1"/>
</dbReference>
<comment type="caution">
    <text evidence="2">The sequence shown here is derived from an EMBL/GenBank/DDBJ whole genome shotgun (WGS) entry which is preliminary data.</text>
</comment>
<feature type="non-terminal residue" evidence="2">
    <location>
        <position position="1221"/>
    </location>
</feature>
<gene>
    <name evidence="2" type="ORF">PACLA_8A052027</name>
</gene>
<dbReference type="AlphaFoldDB" id="A0A6S7I6W5"/>
<evidence type="ECO:0000313" key="2">
    <source>
        <dbReference type="EMBL" id="CAB4002301.1"/>
    </source>
</evidence>
<dbReference type="PANTHER" id="PTHR31511">
    <property type="entry name" value="PROTEIN CBG23764"/>
    <property type="match status" value="1"/>
</dbReference>
<dbReference type="Proteomes" id="UP001152795">
    <property type="component" value="Unassembled WGS sequence"/>
</dbReference>
<dbReference type="PANTHER" id="PTHR31511:SF12">
    <property type="entry name" value="RHO TERMINATION FACTOR N-TERMINAL DOMAIN-CONTAINING PROTEIN"/>
    <property type="match status" value="1"/>
</dbReference>
<name>A0A6S7I6W5_PARCT</name>
<reference evidence="2" key="1">
    <citation type="submission" date="2020-04" db="EMBL/GenBank/DDBJ databases">
        <authorList>
            <person name="Alioto T."/>
            <person name="Alioto T."/>
            <person name="Gomez Garrido J."/>
        </authorList>
    </citation>
    <scope>NUCLEOTIDE SEQUENCE</scope>
    <source>
        <strain evidence="2">A484AB</strain>
    </source>
</reference>
<evidence type="ECO:0000256" key="1">
    <source>
        <dbReference type="SAM" id="MobiDB-lite"/>
    </source>
</evidence>
<organism evidence="2 3">
    <name type="scientific">Paramuricea clavata</name>
    <name type="common">Red gorgonian</name>
    <name type="synonym">Violescent sea-whip</name>
    <dbReference type="NCBI Taxonomy" id="317549"/>
    <lineage>
        <taxon>Eukaryota</taxon>
        <taxon>Metazoa</taxon>
        <taxon>Cnidaria</taxon>
        <taxon>Anthozoa</taxon>
        <taxon>Octocorallia</taxon>
        <taxon>Malacalcyonacea</taxon>
        <taxon>Plexauridae</taxon>
        <taxon>Paramuricea</taxon>
    </lineage>
</organism>
<sequence length="1221" mass="140429">EQKMENSEDQIIRLISFTTDAYKYVKDSDNQKFISKKFSDIQEKQAQKSKTFPDNQISNIHLIRELSRKYNIPTKNLPQPQDSSHEKLVSNLLGEINEKPSSKTPPPLKSSSPRKVKTEIKLAPNFTIPPFKLKRVQPARRESYKIPSSKLTKEFMFPEEVKSPPKPKPVKPIPKPRTQPKERPIPKPRTRLFSQLSTTLPEEVETPKLLPNTRFVKEPEEIVEPIFTGKRPTYKKTSHSFSNLIKNYKVEIVSNDPQIQLSSSLPSLREILAKNIIIMGGVKYHITLNVEFIKAKGWEGYELAKYGANHVALTLLQGGNIDESLEEAIALVQQRIDGFIARGSGWSVVQLPSMYILVNTYAPLEGSSYLDLPKSLQKPQLGLNNIFNKDDNECFRWSHVRYVCPRDKNPKRITKEDKEVAKSLNYDGVSFPVSIDQIPHIEAQNNLNINVIGYKSGKTFYPIVVSKSTFKDTMTLLLISKDERNHYVLVKDFNKLLHSYTKDNHKKHFCVSCFQNFRSEEFLQKHRKDCLIINGKQAVRMPVEGTTVDFKNHKNQLFAPFVIYSDFECILSPTEYKSGDHTKVIQKHKVVKYGYKRICKENEHLTGEYKTYTGEDACQKFVTAIRAEQKECNKLARQFFNQKGEMDDDSIAHFREQKNCYICSKDLSTNNKVGYFHRINSNYLGAIHKGCQTKFFKIPVVFHNLRGYDSHPIILESCEQKIDLTVIATNLQKYLSFSFGNQLVFIDSLQFMSTSLEKLVANLKGQALDEELSLKFPITSQRFQGESLKLVTQKGVFPYDHFTSLETTKETQLPSKDAFFSTLYDTPVSDKDYQRAQTVWSHFNMSTFNDYLELYQETDILLLADVFENFRSTCHATYNLDPANYVSNPALTWDAMLKDKQERGGSPIELLSDIEMHNFFEKGTRGGVAQISHKFGKSNNKFKSNYDPTQLSKFLKDWDVNNLYGGCMSQPLPHGNFKWEDPDNINYKHFLEDSPRGAVLEVDLDYPKELHDLHADLPLAPHKMLVTEDMISPYNKKIRTQNNLSPSEAPKLITSLNNRRNYILHARTLDYYVSKGMDCVEIGKIHDCWDNSNYDIDSPYFFNKNKKVPGKMKDEMGGHQIEEISANKPKSYAILKSSGKEEKRLKGIPRCAKERVISYADVKDCIFNGSTKRITCHTIRSVNHNLRTISQDKLALSNYDTKRYVLDDGITSLPYGHYKIP</sequence>
<feature type="compositionally biased region" description="Pro residues" evidence="1">
    <location>
        <begin position="164"/>
        <end position="177"/>
    </location>
</feature>
<proteinExistence type="predicted"/>
<accession>A0A6S7I6W5</accession>
<protein>
    <submittedName>
        <fullName evidence="2">Uncharacterized protein</fullName>
    </submittedName>
</protein>